<evidence type="ECO:0000313" key="2">
    <source>
        <dbReference type="Proteomes" id="UP000078428"/>
    </source>
</evidence>
<dbReference type="STRING" id="1285242.A6A04_00750"/>
<accession>A0A178MS09</accession>
<evidence type="ECO:0000313" key="1">
    <source>
        <dbReference type="EMBL" id="OAN52255.1"/>
    </source>
</evidence>
<comment type="caution">
    <text evidence="1">The sequence shown here is derived from an EMBL/GenBank/DDBJ whole genome shotgun (WGS) entry which is preliminary data.</text>
</comment>
<dbReference type="AlphaFoldDB" id="A0A178MS09"/>
<reference evidence="1 2" key="1">
    <citation type="submission" date="2016-04" db="EMBL/GenBank/DDBJ databases">
        <title>Draft genome sequence of freshwater magnetotactic bacteria Magnetospirillum marisnigri SP-1 and Magnetospirillum moscoviense BB-1.</title>
        <authorList>
            <person name="Koziaeva V."/>
            <person name="Dziuba M.V."/>
            <person name="Ivanov T.M."/>
            <person name="Kuznetsov B."/>
            <person name="Grouzdev D.S."/>
        </authorList>
    </citation>
    <scope>NUCLEOTIDE SEQUENCE [LARGE SCALE GENOMIC DNA]</scope>
    <source>
        <strain evidence="1 2">SP-1</strain>
    </source>
</reference>
<gene>
    <name evidence="1" type="ORF">A6A04_00750</name>
</gene>
<sequence length="80" mass="8451">MADCSATCAPAPAHQACALPCDGCDEAIAAARSHGRGHDLHQSQSDGCWVVRIGFAEKLRSDSPCLACSYFRNKTELLTG</sequence>
<dbReference type="Proteomes" id="UP000078428">
    <property type="component" value="Unassembled WGS sequence"/>
</dbReference>
<dbReference type="OrthoDB" id="7361202at2"/>
<keyword evidence="2" id="KW-1185">Reference proteome</keyword>
<dbReference type="EMBL" id="LWQT01000044">
    <property type="protein sequence ID" value="OAN52255.1"/>
    <property type="molecule type" value="Genomic_DNA"/>
</dbReference>
<dbReference type="RefSeq" id="WP_068491099.1">
    <property type="nucleotide sequence ID" value="NZ_LWQT01000044.1"/>
</dbReference>
<protein>
    <submittedName>
        <fullName evidence="1">Uncharacterized protein</fullName>
    </submittedName>
</protein>
<proteinExistence type="predicted"/>
<name>A0A178MS09_9PROT</name>
<organism evidence="1 2">
    <name type="scientific">Paramagnetospirillum marisnigri</name>
    <dbReference type="NCBI Taxonomy" id="1285242"/>
    <lineage>
        <taxon>Bacteria</taxon>
        <taxon>Pseudomonadati</taxon>
        <taxon>Pseudomonadota</taxon>
        <taxon>Alphaproteobacteria</taxon>
        <taxon>Rhodospirillales</taxon>
        <taxon>Magnetospirillaceae</taxon>
        <taxon>Paramagnetospirillum</taxon>
    </lineage>
</organism>